<feature type="domain" description="Isochorismatase-like" evidence="2">
    <location>
        <begin position="39"/>
        <end position="195"/>
    </location>
</feature>
<keyword evidence="3" id="KW-0378">Hydrolase</keyword>
<gene>
    <name evidence="3" type="ORF">BT63DRAFT_420581</name>
</gene>
<dbReference type="InterPro" id="IPR000868">
    <property type="entry name" value="Isochorismatase-like_dom"/>
</dbReference>
<name>A0A6A6UUE2_9PEZI</name>
<dbReference type="AlphaFoldDB" id="A0A6A6UUE2"/>
<dbReference type="Gene3D" id="3.40.50.850">
    <property type="entry name" value="Isochorismatase-like"/>
    <property type="match status" value="1"/>
</dbReference>
<dbReference type="InterPro" id="IPR036380">
    <property type="entry name" value="Isochorismatase-like_sf"/>
</dbReference>
<organism evidence="3 4">
    <name type="scientific">Microthyrium microscopicum</name>
    <dbReference type="NCBI Taxonomy" id="703497"/>
    <lineage>
        <taxon>Eukaryota</taxon>
        <taxon>Fungi</taxon>
        <taxon>Dikarya</taxon>
        <taxon>Ascomycota</taxon>
        <taxon>Pezizomycotina</taxon>
        <taxon>Dothideomycetes</taxon>
        <taxon>Dothideomycetes incertae sedis</taxon>
        <taxon>Microthyriales</taxon>
        <taxon>Microthyriaceae</taxon>
        <taxon>Microthyrium</taxon>
    </lineage>
</organism>
<reference evidence="3" key="1">
    <citation type="journal article" date="2020" name="Stud. Mycol.">
        <title>101 Dothideomycetes genomes: a test case for predicting lifestyles and emergence of pathogens.</title>
        <authorList>
            <person name="Haridas S."/>
            <person name="Albert R."/>
            <person name="Binder M."/>
            <person name="Bloem J."/>
            <person name="Labutti K."/>
            <person name="Salamov A."/>
            <person name="Andreopoulos B."/>
            <person name="Baker S."/>
            <person name="Barry K."/>
            <person name="Bills G."/>
            <person name="Bluhm B."/>
            <person name="Cannon C."/>
            <person name="Castanera R."/>
            <person name="Culley D."/>
            <person name="Daum C."/>
            <person name="Ezra D."/>
            <person name="Gonzalez J."/>
            <person name="Henrissat B."/>
            <person name="Kuo A."/>
            <person name="Liang C."/>
            <person name="Lipzen A."/>
            <person name="Lutzoni F."/>
            <person name="Magnuson J."/>
            <person name="Mondo S."/>
            <person name="Nolan M."/>
            <person name="Ohm R."/>
            <person name="Pangilinan J."/>
            <person name="Park H.-J."/>
            <person name="Ramirez L."/>
            <person name="Alfaro M."/>
            <person name="Sun H."/>
            <person name="Tritt A."/>
            <person name="Yoshinaga Y."/>
            <person name="Zwiers L.-H."/>
            <person name="Turgeon B."/>
            <person name="Goodwin S."/>
            <person name="Spatafora J."/>
            <person name="Crous P."/>
            <person name="Grigoriev I."/>
        </authorList>
    </citation>
    <scope>NUCLEOTIDE SEQUENCE</scope>
    <source>
        <strain evidence="3">CBS 115976</strain>
    </source>
</reference>
<keyword evidence="4" id="KW-1185">Reference proteome</keyword>
<dbReference type="PANTHER" id="PTHR14119">
    <property type="entry name" value="HYDROLASE"/>
    <property type="match status" value="1"/>
</dbReference>
<accession>A0A6A6UUE2</accession>
<dbReference type="EMBL" id="MU004230">
    <property type="protein sequence ID" value="KAF2675386.1"/>
    <property type="molecule type" value="Genomic_DNA"/>
</dbReference>
<dbReference type="GO" id="GO:0016787">
    <property type="term" value="F:hydrolase activity"/>
    <property type="evidence" value="ECO:0007669"/>
    <property type="project" value="UniProtKB-KW"/>
</dbReference>
<dbReference type="Pfam" id="PF00857">
    <property type="entry name" value="Isochorismatase"/>
    <property type="match status" value="1"/>
</dbReference>
<sequence length="234" mass="25601">MLPSRIIPRLVPRLVPRLSGYSKQLQSMATVSRKFDSPALFICDIQENFRPAISTFPHIIATTQKLLTFARLLKIPVIATTQLRAKLGPTCAELNLPESPSKRPSDLLLAVHADKTRFSMYTEEVQAATFEYGKMQVALVGIEAHICVSQTALDLQRAGHAVSVIADGVGSVNGGEVRVALDRLRAAGVTVTTSESWMYECMGDAEIKQFREVSKLVKESKEATRKAVEALCGS</sequence>
<proteinExistence type="inferred from homology"/>
<dbReference type="SUPFAM" id="SSF52499">
    <property type="entry name" value="Isochorismatase-like hydrolases"/>
    <property type="match status" value="1"/>
</dbReference>
<evidence type="ECO:0000256" key="1">
    <source>
        <dbReference type="ARBA" id="ARBA00006336"/>
    </source>
</evidence>
<evidence type="ECO:0000259" key="2">
    <source>
        <dbReference type="Pfam" id="PF00857"/>
    </source>
</evidence>
<evidence type="ECO:0000313" key="4">
    <source>
        <dbReference type="Proteomes" id="UP000799302"/>
    </source>
</evidence>
<dbReference type="OrthoDB" id="269496at2759"/>
<dbReference type="InterPro" id="IPR050993">
    <property type="entry name" value="Isochorismatase_domain"/>
</dbReference>
<comment type="similarity">
    <text evidence="1">Belongs to the isochorismatase family.</text>
</comment>
<dbReference type="PANTHER" id="PTHR14119:SF3">
    <property type="entry name" value="ISOCHORISMATASE DOMAIN-CONTAINING PROTEIN 2"/>
    <property type="match status" value="1"/>
</dbReference>
<protein>
    <submittedName>
        <fullName evidence="3">Isochorismatase hydrolase</fullName>
    </submittedName>
</protein>
<dbReference type="Proteomes" id="UP000799302">
    <property type="component" value="Unassembled WGS sequence"/>
</dbReference>
<evidence type="ECO:0000313" key="3">
    <source>
        <dbReference type="EMBL" id="KAF2675386.1"/>
    </source>
</evidence>